<dbReference type="Gene3D" id="3.30.40.10">
    <property type="entry name" value="Zinc/RING finger domain, C3HC4 (zinc finger)"/>
    <property type="match status" value="1"/>
</dbReference>
<keyword evidence="2" id="KW-0479">Metal-binding</keyword>
<dbReference type="VEuPathDB" id="VectorBase:BGLAX_034943"/>
<dbReference type="InterPro" id="IPR001370">
    <property type="entry name" value="BIR_rpt"/>
</dbReference>
<evidence type="ECO:0000256" key="5">
    <source>
        <dbReference type="PROSITE-ProRule" id="PRU00175"/>
    </source>
</evidence>
<keyword evidence="4" id="KW-0862">Zinc</keyword>
<dbReference type="GO" id="GO:0031398">
    <property type="term" value="P:positive regulation of protein ubiquitination"/>
    <property type="evidence" value="ECO:0007669"/>
    <property type="project" value="TreeGrafter"/>
</dbReference>
<reference evidence="8" key="1">
    <citation type="submission" date="2020-05" db="UniProtKB">
        <authorList>
            <consortium name="EnsemblMetazoa"/>
        </authorList>
    </citation>
    <scope>IDENTIFICATION</scope>
    <source>
        <strain evidence="8">BB02</strain>
    </source>
</reference>
<feature type="domain" description="RING-type" evidence="7">
    <location>
        <begin position="569"/>
        <end position="604"/>
    </location>
</feature>
<dbReference type="InterPro" id="IPR013083">
    <property type="entry name" value="Znf_RING/FYVE/PHD"/>
</dbReference>
<dbReference type="STRING" id="6526.A0A2C9JK57"/>
<dbReference type="Proteomes" id="UP000076420">
    <property type="component" value="Unassembled WGS sequence"/>
</dbReference>
<dbReference type="SMART" id="SM00238">
    <property type="entry name" value="BIR"/>
    <property type="match status" value="2"/>
</dbReference>
<dbReference type="GO" id="GO:0043027">
    <property type="term" value="F:cysteine-type endopeptidase inhibitor activity involved in apoptotic process"/>
    <property type="evidence" value="ECO:0007669"/>
    <property type="project" value="TreeGrafter"/>
</dbReference>
<dbReference type="PROSITE" id="PS01282">
    <property type="entry name" value="BIR_REPEAT_1"/>
    <property type="match status" value="1"/>
</dbReference>
<dbReference type="Pfam" id="PF13920">
    <property type="entry name" value="zf-C3HC4_3"/>
    <property type="match status" value="1"/>
</dbReference>
<comment type="similarity">
    <text evidence="1">Belongs to the IAP family.</text>
</comment>
<organism evidence="8 9">
    <name type="scientific">Biomphalaria glabrata</name>
    <name type="common">Bloodfluke planorb</name>
    <name type="synonym">Freshwater snail</name>
    <dbReference type="NCBI Taxonomy" id="6526"/>
    <lineage>
        <taxon>Eukaryota</taxon>
        <taxon>Metazoa</taxon>
        <taxon>Spiralia</taxon>
        <taxon>Lophotrochozoa</taxon>
        <taxon>Mollusca</taxon>
        <taxon>Gastropoda</taxon>
        <taxon>Heterobranchia</taxon>
        <taxon>Euthyneura</taxon>
        <taxon>Panpulmonata</taxon>
        <taxon>Hygrophila</taxon>
        <taxon>Lymnaeoidea</taxon>
        <taxon>Planorbidae</taxon>
        <taxon>Biomphalaria</taxon>
    </lineage>
</organism>
<dbReference type="CDD" id="cd00022">
    <property type="entry name" value="BIR"/>
    <property type="match status" value="1"/>
</dbReference>
<dbReference type="Gene3D" id="1.10.1170.10">
    <property type="entry name" value="Inhibitor Of Apoptosis Protein (2mihbC-IAP-1), Chain A"/>
    <property type="match status" value="2"/>
</dbReference>
<keyword evidence="3 5" id="KW-0863">Zinc-finger</keyword>
<evidence type="ECO:0000313" key="8">
    <source>
        <dbReference type="EnsemblMetazoa" id="BGLB003659-PB"/>
    </source>
</evidence>
<dbReference type="EnsemblMetazoa" id="BGLB003659-RB">
    <property type="protein sequence ID" value="BGLB003659-PB"/>
    <property type="gene ID" value="BGLB003659"/>
</dbReference>
<feature type="compositionally biased region" description="Polar residues" evidence="6">
    <location>
        <begin position="82"/>
        <end position="124"/>
    </location>
</feature>
<feature type="region of interest" description="Disordered" evidence="6">
    <location>
        <begin position="143"/>
        <end position="257"/>
    </location>
</feature>
<dbReference type="SMART" id="SM00184">
    <property type="entry name" value="RING"/>
    <property type="match status" value="1"/>
</dbReference>
<dbReference type="OrthoDB" id="774873at2759"/>
<dbReference type="PROSITE" id="PS50143">
    <property type="entry name" value="BIR_REPEAT_2"/>
    <property type="match status" value="2"/>
</dbReference>
<dbReference type="GO" id="GO:0008270">
    <property type="term" value="F:zinc ion binding"/>
    <property type="evidence" value="ECO:0007669"/>
    <property type="project" value="UniProtKB-KW"/>
</dbReference>
<feature type="compositionally biased region" description="Pro residues" evidence="6">
    <location>
        <begin position="194"/>
        <end position="257"/>
    </location>
</feature>
<evidence type="ECO:0000256" key="1">
    <source>
        <dbReference type="ARBA" id="ARBA00006672"/>
    </source>
</evidence>
<dbReference type="VEuPathDB" id="VectorBase:BGLB003659"/>
<evidence type="ECO:0000256" key="3">
    <source>
        <dbReference type="ARBA" id="ARBA00022771"/>
    </source>
</evidence>
<evidence type="ECO:0000313" key="9">
    <source>
        <dbReference type="Proteomes" id="UP000076420"/>
    </source>
</evidence>
<name>A0A2C9JK57_BIOGL</name>
<dbReference type="PANTHER" id="PTHR10044">
    <property type="entry name" value="INHIBITOR OF APOPTOSIS"/>
    <property type="match status" value="1"/>
</dbReference>
<dbReference type="CDD" id="cd16713">
    <property type="entry name" value="RING-HC_BIRC2_3_7"/>
    <property type="match status" value="1"/>
</dbReference>
<dbReference type="GO" id="GO:0043066">
    <property type="term" value="P:negative regulation of apoptotic process"/>
    <property type="evidence" value="ECO:0007669"/>
    <property type="project" value="TreeGrafter"/>
</dbReference>
<evidence type="ECO:0000256" key="4">
    <source>
        <dbReference type="ARBA" id="ARBA00022833"/>
    </source>
</evidence>
<dbReference type="PANTHER" id="PTHR10044:SF139">
    <property type="entry name" value="DEATH-ASSOCIATED INHIBITOR OF APOPTOSIS 2"/>
    <property type="match status" value="1"/>
</dbReference>
<protein>
    <recommendedName>
        <fullName evidence="7">RING-type domain-containing protein</fullName>
    </recommendedName>
</protein>
<dbReference type="GO" id="GO:0005737">
    <property type="term" value="C:cytoplasm"/>
    <property type="evidence" value="ECO:0007669"/>
    <property type="project" value="TreeGrafter"/>
</dbReference>
<feature type="region of interest" description="Disordered" evidence="6">
    <location>
        <begin position="315"/>
        <end position="353"/>
    </location>
</feature>
<dbReference type="GO" id="GO:0051726">
    <property type="term" value="P:regulation of cell cycle"/>
    <property type="evidence" value="ECO:0007669"/>
    <property type="project" value="TreeGrafter"/>
</dbReference>
<dbReference type="PROSITE" id="PS50089">
    <property type="entry name" value="ZF_RING_2"/>
    <property type="match status" value="1"/>
</dbReference>
<evidence type="ECO:0000256" key="6">
    <source>
        <dbReference type="SAM" id="MobiDB-lite"/>
    </source>
</evidence>
<evidence type="ECO:0000259" key="7">
    <source>
        <dbReference type="PROSITE" id="PS50089"/>
    </source>
</evidence>
<evidence type="ECO:0000256" key="2">
    <source>
        <dbReference type="ARBA" id="ARBA00022723"/>
    </source>
</evidence>
<dbReference type="AlphaFoldDB" id="A0A2C9JK57"/>
<sequence>MPIRGPCPHAVGDIPWKWFSDKKWREKTFRNQLNHAKLAEDGFLYIESENTIMCYYCNLCMSPSDNVEQVHRLKSPECTGLSTSLARESSPQAQRIPPTSSAAASNERPSQPRSTTDSSTSQIAPPTLVSDDVDSYHYAVSRPHPSVIEPHCPHQPNNQPETSVNQPLPQISQLNPPVNQPHSPVNELLTSVSPPLPPVNPPPPPVNPPLPLVNPPLPQVNPPPPPVNPPLPQVNPPLPQVNPPLPQVNPPPPPVNFPPPPVNPPLPPVNPPPPPVNPPLPPISELVTSVSPPLLPVNPPLPPISELITSVSPVNPPLPPVNQSEPHRESPLTGNENNHLFLENNQRRDQRSPNYTELGIITERPKRNEYALTVERLRSFDNWPRDHHIKVNDLVEAGFYYAGFGDCARCFYCGGGLRNWDDQDDVFVEHARWFPKCGFIRQLMGQVFVDTVQELMKTERVISYAMVADKIKRAPSDFPEKSETSQNAAVKAVIEQGYDKNVVLEAAKHLKENKKTISADQIIDYLLERNIDVSLTSSDRYPSDFVETCIQNLDEVKKVNSDLRQQTVCKICMDKEVALVFLPCGHFVCCVECSQPLKNCPLCRSLIKGSVRAFLS</sequence>
<dbReference type="Pfam" id="PF00653">
    <property type="entry name" value="BIR"/>
    <property type="match status" value="2"/>
</dbReference>
<dbReference type="GO" id="GO:0061630">
    <property type="term" value="F:ubiquitin protein ligase activity"/>
    <property type="evidence" value="ECO:0007669"/>
    <property type="project" value="TreeGrafter"/>
</dbReference>
<accession>A0A2C9JK57</accession>
<gene>
    <name evidence="8" type="primary">106057518</name>
</gene>
<dbReference type="InterPro" id="IPR050784">
    <property type="entry name" value="IAP"/>
</dbReference>
<dbReference type="InterPro" id="IPR001841">
    <property type="entry name" value="Znf_RING"/>
</dbReference>
<dbReference type="SUPFAM" id="SSF57924">
    <property type="entry name" value="Inhibitor of apoptosis (IAP) repeat"/>
    <property type="match status" value="2"/>
</dbReference>
<feature type="region of interest" description="Disordered" evidence="6">
    <location>
        <begin position="82"/>
        <end position="129"/>
    </location>
</feature>
<dbReference type="SUPFAM" id="SSF101447">
    <property type="entry name" value="Formin homology 2 domain (FH2 domain)"/>
    <property type="match status" value="1"/>
</dbReference>
<dbReference type="GO" id="GO:0005634">
    <property type="term" value="C:nucleus"/>
    <property type="evidence" value="ECO:0007669"/>
    <property type="project" value="TreeGrafter"/>
</dbReference>
<dbReference type="KEGG" id="bgt:106057518"/>
<feature type="compositionally biased region" description="Polar residues" evidence="6">
    <location>
        <begin position="155"/>
        <end position="193"/>
    </location>
</feature>
<dbReference type="RefSeq" id="XP_013070198.2">
    <property type="nucleotide sequence ID" value="XM_013214744.2"/>
</dbReference>
<dbReference type="FunFam" id="1.10.1170.10:FF:000002">
    <property type="entry name" value="Baculoviral IAP repeat containing 7"/>
    <property type="match status" value="1"/>
</dbReference>
<proteinExistence type="inferred from homology"/>